<sequence>MHRISNSDSGHHVYFHTKYLIVIQLLVIKLRIKVFRSIYFGHSKVLLPKLINLKLAGSFIKSVMHVI</sequence>
<keyword evidence="2" id="KW-1185">Reference proteome</keyword>
<dbReference type="EMBL" id="AUPC02000141">
    <property type="protein sequence ID" value="POG69139.1"/>
    <property type="molecule type" value="Genomic_DNA"/>
</dbReference>
<gene>
    <name evidence="1" type="ORF">GLOIN_2v1630093</name>
</gene>
<name>A0A2P4PUR7_RHIID</name>
<evidence type="ECO:0000313" key="2">
    <source>
        <dbReference type="Proteomes" id="UP000018888"/>
    </source>
</evidence>
<evidence type="ECO:0000313" key="1">
    <source>
        <dbReference type="EMBL" id="POG69139.1"/>
    </source>
</evidence>
<reference evidence="1 2" key="2">
    <citation type="journal article" date="2018" name="New Phytol.">
        <title>High intraspecific genome diversity in the model arbuscular mycorrhizal symbiont Rhizophagus irregularis.</title>
        <authorList>
            <person name="Chen E.C.H."/>
            <person name="Morin E."/>
            <person name="Beaudet D."/>
            <person name="Noel J."/>
            <person name="Yildirir G."/>
            <person name="Ndikumana S."/>
            <person name="Charron P."/>
            <person name="St-Onge C."/>
            <person name="Giorgi J."/>
            <person name="Kruger M."/>
            <person name="Marton T."/>
            <person name="Ropars J."/>
            <person name="Grigoriev I.V."/>
            <person name="Hainaut M."/>
            <person name="Henrissat B."/>
            <person name="Roux C."/>
            <person name="Martin F."/>
            <person name="Corradi N."/>
        </authorList>
    </citation>
    <scope>NUCLEOTIDE SEQUENCE [LARGE SCALE GENOMIC DNA]</scope>
    <source>
        <strain evidence="1 2">DAOM 197198</strain>
    </source>
</reference>
<reference evidence="1 2" key="1">
    <citation type="journal article" date="2013" name="Proc. Natl. Acad. Sci. U.S.A.">
        <title>Genome of an arbuscular mycorrhizal fungus provides insight into the oldest plant symbiosis.</title>
        <authorList>
            <person name="Tisserant E."/>
            <person name="Malbreil M."/>
            <person name="Kuo A."/>
            <person name="Kohler A."/>
            <person name="Symeonidi A."/>
            <person name="Balestrini R."/>
            <person name="Charron P."/>
            <person name="Duensing N."/>
            <person name="Frei Dit Frey N."/>
            <person name="Gianinazzi-Pearson V."/>
            <person name="Gilbert L.B."/>
            <person name="Handa Y."/>
            <person name="Herr J.R."/>
            <person name="Hijri M."/>
            <person name="Koul R."/>
            <person name="Kawaguchi M."/>
            <person name="Krajinski F."/>
            <person name="Lammers P.J."/>
            <person name="Masclaux F.G."/>
            <person name="Murat C."/>
            <person name="Morin E."/>
            <person name="Ndikumana S."/>
            <person name="Pagni M."/>
            <person name="Petitpierre D."/>
            <person name="Requena N."/>
            <person name="Rosikiewicz P."/>
            <person name="Riley R."/>
            <person name="Saito K."/>
            <person name="San Clemente H."/>
            <person name="Shapiro H."/>
            <person name="van Tuinen D."/>
            <person name="Becard G."/>
            <person name="Bonfante P."/>
            <person name="Paszkowski U."/>
            <person name="Shachar-Hill Y.Y."/>
            <person name="Tuskan G.A."/>
            <person name="Young P.W."/>
            <person name="Sanders I.R."/>
            <person name="Henrissat B."/>
            <person name="Rensing S.A."/>
            <person name="Grigoriev I.V."/>
            <person name="Corradi N."/>
            <person name="Roux C."/>
            <person name="Martin F."/>
        </authorList>
    </citation>
    <scope>NUCLEOTIDE SEQUENCE [LARGE SCALE GENOMIC DNA]</scope>
    <source>
        <strain evidence="1 2">DAOM 197198</strain>
    </source>
</reference>
<proteinExistence type="predicted"/>
<dbReference type="Proteomes" id="UP000018888">
    <property type="component" value="Unassembled WGS sequence"/>
</dbReference>
<accession>A0A2P4PUR7</accession>
<dbReference type="AlphaFoldDB" id="A0A2P4PUR7"/>
<organism evidence="1 2">
    <name type="scientific">Rhizophagus irregularis (strain DAOM 181602 / DAOM 197198 / MUCL 43194)</name>
    <name type="common">Arbuscular mycorrhizal fungus</name>
    <name type="synonym">Glomus intraradices</name>
    <dbReference type="NCBI Taxonomy" id="747089"/>
    <lineage>
        <taxon>Eukaryota</taxon>
        <taxon>Fungi</taxon>
        <taxon>Fungi incertae sedis</taxon>
        <taxon>Mucoromycota</taxon>
        <taxon>Glomeromycotina</taxon>
        <taxon>Glomeromycetes</taxon>
        <taxon>Glomerales</taxon>
        <taxon>Glomeraceae</taxon>
        <taxon>Rhizophagus</taxon>
    </lineage>
</organism>
<protein>
    <submittedName>
        <fullName evidence="1">Uncharacterized protein</fullName>
    </submittedName>
</protein>
<comment type="caution">
    <text evidence="1">The sequence shown here is derived from an EMBL/GenBank/DDBJ whole genome shotgun (WGS) entry which is preliminary data.</text>
</comment>